<dbReference type="Proteomes" id="UP001065298">
    <property type="component" value="Chromosome 10"/>
</dbReference>
<protein>
    <submittedName>
        <fullName evidence="1">Uncharacterized protein</fullName>
    </submittedName>
</protein>
<sequence>MAPFEVFRNLLQALKPTTNAKERNDLLKAESEELEMMADQLQDDLMDALMFYHKLTKCVGQESELKKRANVAIDRAKEALQVFEQHKKEGFEEGAKSVEMCRTRIQVCLLCLQTTQSSLARRTDYMRRALSDLARRANP</sequence>
<reference evidence="1" key="1">
    <citation type="submission" date="2022-06" db="EMBL/GenBank/DDBJ databases">
        <title>Fusarium solani species complex genomes reveal bases of compartmentalisation and animal pathogenesis.</title>
        <authorList>
            <person name="Tsai I.J."/>
        </authorList>
    </citation>
    <scope>NUCLEOTIDE SEQUENCE</scope>
    <source>
        <strain evidence="1">Fu6.1</strain>
    </source>
</reference>
<organism evidence="1 2">
    <name type="scientific">Fusarium keratoplasticum</name>
    <dbReference type="NCBI Taxonomy" id="1328300"/>
    <lineage>
        <taxon>Eukaryota</taxon>
        <taxon>Fungi</taxon>
        <taxon>Dikarya</taxon>
        <taxon>Ascomycota</taxon>
        <taxon>Pezizomycotina</taxon>
        <taxon>Sordariomycetes</taxon>
        <taxon>Hypocreomycetidae</taxon>
        <taxon>Hypocreales</taxon>
        <taxon>Nectriaceae</taxon>
        <taxon>Fusarium</taxon>
        <taxon>Fusarium solani species complex</taxon>
    </lineage>
</organism>
<name>A0ACC0QIL7_9HYPO</name>
<accession>A0ACC0QIL7</accession>
<evidence type="ECO:0000313" key="1">
    <source>
        <dbReference type="EMBL" id="KAI8655089.1"/>
    </source>
</evidence>
<keyword evidence="2" id="KW-1185">Reference proteome</keyword>
<proteinExistence type="predicted"/>
<evidence type="ECO:0000313" key="2">
    <source>
        <dbReference type="Proteomes" id="UP001065298"/>
    </source>
</evidence>
<comment type="caution">
    <text evidence="1">The sequence shown here is derived from an EMBL/GenBank/DDBJ whole genome shotgun (WGS) entry which is preliminary data.</text>
</comment>
<gene>
    <name evidence="1" type="ORF">NCS57_01256600</name>
</gene>
<dbReference type="EMBL" id="CM046512">
    <property type="protein sequence ID" value="KAI8655089.1"/>
    <property type="molecule type" value="Genomic_DNA"/>
</dbReference>